<dbReference type="AlphaFoldDB" id="S8ELD9"/>
<feature type="transmembrane region" description="Helical" evidence="2">
    <location>
        <begin position="95"/>
        <end position="115"/>
    </location>
</feature>
<dbReference type="PANTHER" id="PTHR31495">
    <property type="entry name" value="PEROXYGENASE 3-RELATED"/>
    <property type="match status" value="1"/>
</dbReference>
<organism evidence="3 4">
    <name type="scientific">Fomitopsis schrenkii</name>
    <name type="common">Brown rot fungus</name>
    <dbReference type="NCBI Taxonomy" id="2126942"/>
    <lineage>
        <taxon>Eukaryota</taxon>
        <taxon>Fungi</taxon>
        <taxon>Dikarya</taxon>
        <taxon>Basidiomycota</taxon>
        <taxon>Agaricomycotina</taxon>
        <taxon>Agaricomycetes</taxon>
        <taxon>Polyporales</taxon>
        <taxon>Fomitopsis</taxon>
    </lineage>
</organism>
<gene>
    <name evidence="3" type="ORF">FOMPIDRAFT_1112850</name>
</gene>
<evidence type="ECO:0000313" key="3">
    <source>
        <dbReference type="EMBL" id="EPT05018.1"/>
    </source>
</evidence>
<dbReference type="GO" id="GO:0005509">
    <property type="term" value="F:calcium ion binding"/>
    <property type="evidence" value="ECO:0007669"/>
    <property type="project" value="TreeGrafter"/>
</dbReference>
<evidence type="ECO:0008006" key="5">
    <source>
        <dbReference type="Google" id="ProtNLM"/>
    </source>
</evidence>
<accession>S8ELD9</accession>
<evidence type="ECO:0000256" key="1">
    <source>
        <dbReference type="ARBA" id="ARBA00006765"/>
    </source>
</evidence>
<dbReference type="Proteomes" id="UP000015241">
    <property type="component" value="Unassembled WGS sequence"/>
</dbReference>
<comment type="similarity">
    <text evidence="1">Belongs to the caleosin family.</text>
</comment>
<proteinExistence type="inferred from homology"/>
<sequence length="241" mass="27651">MEHCAGVQTYIRQAPVTYERRPYNPTLLEDKILKNAGTARANLAPSLECPYGTQDSGWAENHSNQTVLQQHCAYFDPDGDGVVWPHNTYHAFRNLGFNLLMTLFSVFIIHFNFSYPTCPGYLPDPFFRVYLANIHKAKHGSDTGTYDNEGRFIPQKFEDMFAKYASQKGGLTKWDIFNVMNGQRVLFDPFGAFGGLFEWFSFYLLIWPDDGIIRKDDLRRVYDGSIFTELSLRRSGKAKAI</sequence>
<keyword evidence="2" id="KW-1133">Transmembrane helix</keyword>
<protein>
    <recommendedName>
        <fullName evidence="5">Caleosin-domain-containing protein</fullName>
    </recommendedName>
</protein>
<keyword evidence="2" id="KW-0472">Membrane</keyword>
<evidence type="ECO:0000313" key="4">
    <source>
        <dbReference type="Proteomes" id="UP000015241"/>
    </source>
</evidence>
<feature type="transmembrane region" description="Helical" evidence="2">
    <location>
        <begin position="190"/>
        <end position="207"/>
    </location>
</feature>
<keyword evidence="2" id="KW-0812">Transmembrane</keyword>
<dbReference type="STRING" id="743788.S8ELD9"/>
<dbReference type="HOGENOM" id="CLU_062049_1_1_1"/>
<dbReference type="PANTHER" id="PTHR31495:SF0">
    <property type="entry name" value="BINDING PROTEIN CALEOSIN, PUTATIVE (AFU_ORTHOLOGUE AFUA_5G13750)-RELATED"/>
    <property type="match status" value="1"/>
</dbReference>
<dbReference type="InterPro" id="IPR007736">
    <property type="entry name" value="Caleosin-related"/>
</dbReference>
<name>S8ELD9_FOMSC</name>
<dbReference type="OrthoDB" id="640742at2759"/>
<dbReference type="EMBL" id="KE504125">
    <property type="protein sequence ID" value="EPT05018.1"/>
    <property type="molecule type" value="Genomic_DNA"/>
</dbReference>
<evidence type="ECO:0000256" key="2">
    <source>
        <dbReference type="SAM" id="Phobius"/>
    </source>
</evidence>
<keyword evidence="4" id="KW-1185">Reference proteome</keyword>
<dbReference type="eggNOG" id="ENOG502QQD0">
    <property type="taxonomic scope" value="Eukaryota"/>
</dbReference>
<reference evidence="3 4" key="1">
    <citation type="journal article" date="2012" name="Science">
        <title>The Paleozoic origin of enzymatic lignin decomposition reconstructed from 31 fungal genomes.</title>
        <authorList>
            <person name="Floudas D."/>
            <person name="Binder M."/>
            <person name="Riley R."/>
            <person name="Barry K."/>
            <person name="Blanchette R.A."/>
            <person name="Henrissat B."/>
            <person name="Martinez A.T."/>
            <person name="Otillar R."/>
            <person name="Spatafora J.W."/>
            <person name="Yadav J.S."/>
            <person name="Aerts A."/>
            <person name="Benoit I."/>
            <person name="Boyd A."/>
            <person name="Carlson A."/>
            <person name="Copeland A."/>
            <person name="Coutinho P.M."/>
            <person name="de Vries R.P."/>
            <person name="Ferreira P."/>
            <person name="Findley K."/>
            <person name="Foster B."/>
            <person name="Gaskell J."/>
            <person name="Glotzer D."/>
            <person name="Gorecki P."/>
            <person name="Heitman J."/>
            <person name="Hesse C."/>
            <person name="Hori C."/>
            <person name="Igarashi K."/>
            <person name="Jurgens J.A."/>
            <person name="Kallen N."/>
            <person name="Kersten P."/>
            <person name="Kohler A."/>
            <person name="Kuees U."/>
            <person name="Kumar T.K.A."/>
            <person name="Kuo A."/>
            <person name="LaButti K."/>
            <person name="Larrondo L.F."/>
            <person name="Lindquist E."/>
            <person name="Ling A."/>
            <person name="Lombard V."/>
            <person name="Lucas S."/>
            <person name="Lundell T."/>
            <person name="Martin R."/>
            <person name="McLaughlin D.J."/>
            <person name="Morgenstern I."/>
            <person name="Morin E."/>
            <person name="Murat C."/>
            <person name="Nagy L.G."/>
            <person name="Nolan M."/>
            <person name="Ohm R.A."/>
            <person name="Patyshakuliyeva A."/>
            <person name="Rokas A."/>
            <person name="Ruiz-Duenas F.J."/>
            <person name="Sabat G."/>
            <person name="Salamov A."/>
            <person name="Samejima M."/>
            <person name="Schmutz J."/>
            <person name="Slot J.C."/>
            <person name="St John F."/>
            <person name="Stenlid J."/>
            <person name="Sun H."/>
            <person name="Sun S."/>
            <person name="Syed K."/>
            <person name="Tsang A."/>
            <person name="Wiebenga A."/>
            <person name="Young D."/>
            <person name="Pisabarro A."/>
            <person name="Eastwood D.C."/>
            <person name="Martin F."/>
            <person name="Cullen D."/>
            <person name="Grigoriev I.V."/>
            <person name="Hibbett D.S."/>
        </authorList>
    </citation>
    <scope>NUCLEOTIDE SEQUENCE</scope>
    <source>
        <strain evidence="4">FP-58527</strain>
    </source>
</reference>
<dbReference type="GO" id="GO:0004497">
    <property type="term" value="F:monooxygenase activity"/>
    <property type="evidence" value="ECO:0007669"/>
    <property type="project" value="TreeGrafter"/>
</dbReference>
<dbReference type="Pfam" id="PF05042">
    <property type="entry name" value="Caleosin"/>
    <property type="match status" value="1"/>
</dbReference>
<dbReference type="InParanoid" id="S8ELD9"/>